<dbReference type="PANTHER" id="PTHR46014:SF1">
    <property type="entry name" value="TETRATRICOPEPTIDE REPEAT PROTEIN 1"/>
    <property type="match status" value="1"/>
</dbReference>
<comment type="caution">
    <text evidence="2">The sequence shown here is derived from an EMBL/GenBank/DDBJ whole genome shotgun (WGS) entry which is preliminary data.</text>
</comment>
<dbReference type="EMBL" id="BPLF01000003">
    <property type="protein sequence ID" value="GIX64882.1"/>
    <property type="molecule type" value="Genomic_DNA"/>
</dbReference>
<organism evidence="2 3">
    <name type="scientific">Babesia caballi</name>
    <dbReference type="NCBI Taxonomy" id="5871"/>
    <lineage>
        <taxon>Eukaryota</taxon>
        <taxon>Sar</taxon>
        <taxon>Alveolata</taxon>
        <taxon>Apicomplexa</taxon>
        <taxon>Aconoidasida</taxon>
        <taxon>Piroplasmida</taxon>
        <taxon>Babesiidae</taxon>
        <taxon>Babesia</taxon>
    </lineage>
</organism>
<name>A0AAV4LXD4_BABCB</name>
<proteinExistence type="predicted"/>
<evidence type="ECO:0000313" key="3">
    <source>
        <dbReference type="Proteomes" id="UP001497744"/>
    </source>
</evidence>
<dbReference type="AlphaFoldDB" id="A0AAV4LXD4"/>
<sequence length="116" mass="13246">MQQKALADLEKAVQLDGSIEPQYRDKVCKLRKLGKWEPRFARRVARPAPHAGNAERQRLRSSWRAAEKELEKEKEEMIGKLKNLGNSLLGKVGLSLDNFKVNKDHATGSYNIQFQS</sequence>
<evidence type="ECO:0000313" key="2">
    <source>
        <dbReference type="EMBL" id="GIX64882.1"/>
    </source>
</evidence>
<keyword evidence="3" id="KW-1185">Reference proteome</keyword>
<gene>
    <name evidence="2" type="ORF">BcabD6B2_43170</name>
</gene>
<reference evidence="2 3" key="1">
    <citation type="submission" date="2021-06" db="EMBL/GenBank/DDBJ databases">
        <title>Genome sequence of Babesia caballi.</title>
        <authorList>
            <person name="Yamagishi J."/>
            <person name="Kidaka T."/>
            <person name="Ochi A."/>
        </authorList>
    </citation>
    <scope>NUCLEOTIDE SEQUENCE [LARGE SCALE GENOMIC DNA]</scope>
    <source>
        <strain evidence="2">USDA-D6B2</strain>
    </source>
</reference>
<evidence type="ECO:0000256" key="1">
    <source>
        <dbReference type="SAM" id="MobiDB-lite"/>
    </source>
</evidence>
<feature type="region of interest" description="Disordered" evidence="1">
    <location>
        <begin position="43"/>
        <end position="63"/>
    </location>
</feature>
<dbReference type="Proteomes" id="UP001497744">
    <property type="component" value="Unassembled WGS sequence"/>
</dbReference>
<dbReference type="PANTHER" id="PTHR46014">
    <property type="entry name" value="TETRATRICOPEPTIDE REPEAT PROTEIN 1"/>
    <property type="match status" value="1"/>
</dbReference>
<protein>
    <submittedName>
        <fullName evidence="2">Tetratricopeptide repeat-containing protein</fullName>
    </submittedName>
</protein>
<dbReference type="InterPro" id="IPR052769">
    <property type="entry name" value="TPR_domain_protein"/>
</dbReference>
<dbReference type="GeneID" id="94196363"/>
<dbReference type="RefSeq" id="XP_067716951.1">
    <property type="nucleotide sequence ID" value="XM_067860850.1"/>
</dbReference>
<accession>A0AAV4LXD4</accession>